<proteinExistence type="predicted"/>
<evidence type="ECO:0000313" key="2">
    <source>
        <dbReference type="EMBL" id="KEO73189.1"/>
    </source>
</evidence>
<dbReference type="InterPro" id="IPR000601">
    <property type="entry name" value="PKD_dom"/>
</dbReference>
<dbReference type="CDD" id="cd00146">
    <property type="entry name" value="PKD"/>
    <property type="match status" value="1"/>
</dbReference>
<gene>
    <name evidence="2" type="ORF">EL17_12585</name>
</gene>
<comment type="caution">
    <text evidence="2">The sequence shown here is derived from an EMBL/GenBank/DDBJ whole genome shotgun (WGS) entry which is preliminary data.</text>
</comment>
<dbReference type="Gene3D" id="2.60.40.740">
    <property type="match status" value="3"/>
</dbReference>
<keyword evidence="3" id="KW-1185">Reference proteome</keyword>
<dbReference type="Gene3D" id="2.60.40.10">
    <property type="entry name" value="Immunoglobulins"/>
    <property type="match status" value="1"/>
</dbReference>
<dbReference type="InterPro" id="IPR026341">
    <property type="entry name" value="T9SS_type_B"/>
</dbReference>
<dbReference type="InterPro" id="IPR025667">
    <property type="entry name" value="SprB_repeat"/>
</dbReference>
<dbReference type="InterPro" id="IPR022409">
    <property type="entry name" value="PKD/Chitinase_dom"/>
</dbReference>
<name>A0A074KW97_9BACT</name>
<evidence type="ECO:0000313" key="3">
    <source>
        <dbReference type="Proteomes" id="UP000027821"/>
    </source>
</evidence>
<dbReference type="Proteomes" id="UP000027821">
    <property type="component" value="Unassembled WGS sequence"/>
</dbReference>
<dbReference type="Pfam" id="PF13585">
    <property type="entry name" value="CHU_C"/>
    <property type="match status" value="1"/>
</dbReference>
<evidence type="ECO:0000259" key="1">
    <source>
        <dbReference type="PROSITE" id="PS50093"/>
    </source>
</evidence>
<dbReference type="InterPro" id="IPR013783">
    <property type="entry name" value="Ig-like_fold"/>
</dbReference>
<dbReference type="InterPro" id="IPR035986">
    <property type="entry name" value="PKD_dom_sf"/>
</dbReference>
<sequence>MFLGSFFLVDQSIAQTIGIVEPRFNGCLQQTTIFVNGVGPIAFEYYRNGIIEATDVISTADATGQYISVMHNLPPGLYEVKVTDPNGNSDRQPVNVFLATTVSVGVNRTQNATCSGTPTGEAIINVTSNSSFTVRLYNKNNPTVLIREFNNTQTLTALYAGEYIVEVRDASGCVAYEEIVIEEPLPLLLAEGEDLTVYNPVCDSDQGRVITRISGGNAPEYEFGIYRNGNIYRDNLVTSGGGNIDINDLPIGNYFIRVYTNRAEDNTCYTDYPFDIIYIEKFGVTASPMPISCFGLSDGSVNLVFDGDLTSPFLINLTQENGTVIPFPRQNTETFTIDRLGAGNYRLAVRDAEGCEMYRSFTIVEPAELHIDEEAVLDACFGERNGSIKVNASGGTSPYTFSLSSDFSLEPSQDHSEKTFTGLAAGIYTVYVKDRNGCISQTAEIAVEAPSAQVDLTLVNILHPSCPEAASGEIEVEAFGGWGSPFRYSWVREGSTNVLSSINKLQEIPAGRYQVTVLDKNGCEYVRIFELIDPVSPNIEITPTPVACYGEENGTLLVKLSGSEPYEIIMGDVVHFGTEITFPRLAAGSYTVQVKIAESCYINRTVTVQSPSELLILEDDVLISPVLCYGDNGGGIMGLAIQGGTAPYTYQWQKKNADNDWIDLIDKTDLEINQLIAGEYRLSVIDDRNCSILSSSFILNQPRLFTIDEIDKEDAGCYGAATGSIKVSVDGGTPPYYYSLDNGLTYYPFNNRNEANILSLLAGEYTLKVRDENQCTEVQASSITINEPNEIVLDDLVIENASCAGANDGEITVFVSGGSGSTLTYAWFKQSQNNVVRSTSLKVENLEDGNYFLSVKDPANIDCEKVFGPFTIAAPSSITVSVVPTHIICRDDNSGRLSIEMISGGNLPSGEDYIVEWTGPDGFRSTERDIYDLYAGHYTLSVSDDGNSCHFSQVYEVLQPENKLDINVLNVREPKCFNENNARIEIQPINGIEPYSYSWFKYNEETDRFETIPGVTTRILNQQGNGIYRVKVLDDVNCFVEKDIEVNQPDPITIQLVDKMDISCFNFNDGYINVNVQGGTPPYTYVWSNGQNNKDIFDLRPGNYSLTVFDINGCFSREEDFEIKGVVRPSIIVQSKTDVVCDEEGGAISIELENGLDPADYTIFWKNLQTEQVFGQNQTTVTGLRVGIYQVIVQVSAQCEVSRIIRIEGPESPLELLVAQEDPRCPGLSGAVYLNARGGVAPYSFFIRMENEWRELNGSIIGSLDIGNYDVKVRDDRRCEKEGNLEITQPNPPSYSAEKIKDVSCFGGNDGKISYSVTGGTYQWFRKIPGQNDQPVPASELSALVAGIYYMEITFAANCVEPSEEITIGQPSLLQVNVDKEDPTCFGDTGTGTINILGGNRSKTIQLISLATNIEVGRREDVFENIILFDNLPVGDYKFIVTDQGCGNLEESFTINPVVQPMFSDIEIRNITCRGDNDGSIKVINPTVNVGRSFKVSLNGIDQPSGVFLFENLSPSTYIIQISDNEGCVSERRTVVITEPEGIEFTEIRTINPTCFRGNDGFFRFKPYGGNMEYTAVLTNLFTNESIELNLLQEGGNYEFAGLGRGSYRAILTDGKGCTENYEFTLSEPDGLGVEIITESILCKGGVANARLTLTGGIGPFTVQYRAVGKNWVTETSGIRELLLPNLPAGRYEYKVVDAQVCEEVTNTFDLVDGEKIEVRVQVSPVSCEGSTDGVLEFSAGGSRREGAFNYFFMVNGDRIHGTRLIVPPGIYSVSAGIGDQEANLCYADEITVKVPVVDPMVIRVEASDVSCKGGNDGRISLDITGGNENYRVEWTNNAQGMELTGLRRGNYTAFIYDGRDCFQTVQVTIREPEEELQVLGDLKYETCNLIGETAITLQVRGGTTPYTYLWSNGATTQDINNLGAGKYTVEVTDAKGCRVEKTFDMPAAKSVIEIEAGGRLNLCSLNERGEIRLTVSGGAGGYVYKWKHGPVTPIISNLLPGEYTVEVTDTDGCVATSTTIIQQPSPIRLSISDLSNVSCRGLEDGSIKINITGGVAPYKIHWSTGMVGVTEATHLGPDNYTIRVEDALGCMTSTSVTIREPEMLDFSQVIEDSQCAGENRGAILLTVEGGTAPYSYRWTAAAGNPANGATSRNLRNLSPGVYTVLITDRGGCTTGGSFTVSEPDPLAIRGTYPTMLACNGATDGYINLAVEGGTQPYQLKWSDDPNNNSYNRSNLAAGSYTVEITDENGCKATRNFLIEEPKPLVAQLFSRIDIDCETRAVVGTAWVIVEGGTGEYEVRWHSGEMNVREVNFSKPGDISVYIKDVNGCNIDASRTVNFPPLFADAGFSYTVISIEGEGEVLINDPIQFNDQTTGNVIAWQWDFGDGKGSTEQHPKHVYTSPGKYEVRLNVYDVYGCSTMNTIEVEITNSYRILTPNAFSPNGDGLNDYFVPKYRGISDIEMHIFNTWGDLLYSSYSMEDPGWDGYTKGKMSPNGNYVYKISFTTREGKRNTLSGVFLLIN</sequence>
<dbReference type="SUPFAM" id="SSF49299">
    <property type="entry name" value="PKD domain"/>
    <property type="match status" value="1"/>
</dbReference>
<dbReference type="eggNOG" id="COG3209">
    <property type="taxonomic scope" value="Bacteria"/>
</dbReference>
<dbReference type="EMBL" id="JMIH01000022">
    <property type="protein sequence ID" value="KEO73189.1"/>
    <property type="molecule type" value="Genomic_DNA"/>
</dbReference>
<accession>A0A074KW97</accession>
<dbReference type="NCBIfam" id="TIGR04131">
    <property type="entry name" value="Bac_Flav_CTERM"/>
    <property type="match status" value="1"/>
</dbReference>
<dbReference type="Pfam" id="PF18911">
    <property type="entry name" value="PKD_4"/>
    <property type="match status" value="1"/>
</dbReference>
<reference evidence="2 3" key="1">
    <citation type="submission" date="2014-04" db="EMBL/GenBank/DDBJ databases">
        <title>Characterization and application of a salt tolerant electro-active bacterium.</title>
        <authorList>
            <person name="Yang L."/>
            <person name="Wei S."/>
            <person name="Tay Q.X.M."/>
        </authorList>
    </citation>
    <scope>NUCLEOTIDE SEQUENCE [LARGE SCALE GENOMIC DNA]</scope>
    <source>
        <strain evidence="2 3">LY1</strain>
    </source>
</reference>
<dbReference type="SMART" id="SM00089">
    <property type="entry name" value="PKD"/>
    <property type="match status" value="2"/>
</dbReference>
<dbReference type="STRING" id="1048983.EL17_12585"/>
<dbReference type="PROSITE" id="PS50093">
    <property type="entry name" value="PKD"/>
    <property type="match status" value="1"/>
</dbReference>
<protein>
    <recommendedName>
        <fullName evidence="1">PKD domain-containing protein</fullName>
    </recommendedName>
</protein>
<feature type="domain" description="PKD" evidence="1">
    <location>
        <begin position="2350"/>
        <end position="2432"/>
    </location>
</feature>
<dbReference type="Pfam" id="PF13573">
    <property type="entry name" value="SprB"/>
    <property type="match status" value="11"/>
</dbReference>
<organism evidence="2 3">
    <name type="scientific">Anditalea andensis</name>
    <dbReference type="NCBI Taxonomy" id="1048983"/>
    <lineage>
        <taxon>Bacteria</taxon>
        <taxon>Pseudomonadati</taxon>
        <taxon>Bacteroidota</taxon>
        <taxon>Cytophagia</taxon>
        <taxon>Cytophagales</taxon>
        <taxon>Cytophagaceae</taxon>
        <taxon>Anditalea</taxon>
    </lineage>
</organism>